<name>A0A3R6E709_9BACT</name>
<evidence type="ECO:0000313" key="5">
    <source>
        <dbReference type="Proteomes" id="UP000285173"/>
    </source>
</evidence>
<dbReference type="Proteomes" id="UP000283732">
    <property type="component" value="Unassembled WGS sequence"/>
</dbReference>
<evidence type="ECO:0000313" key="2">
    <source>
        <dbReference type="EMBL" id="RGZ46992.1"/>
    </source>
</evidence>
<dbReference type="EMBL" id="QSEF01000015">
    <property type="protein sequence ID" value="RGZ46992.1"/>
    <property type="molecule type" value="Genomic_DNA"/>
</dbReference>
<dbReference type="Gene3D" id="2.10.109.10">
    <property type="entry name" value="Umud Fragment, subunit A"/>
    <property type="match status" value="1"/>
</dbReference>
<dbReference type="InterPro" id="IPR036286">
    <property type="entry name" value="LexA/Signal_pep-like_sf"/>
</dbReference>
<dbReference type="InterPro" id="IPR015927">
    <property type="entry name" value="Peptidase_S24_S26A/B/C"/>
</dbReference>
<dbReference type="RefSeq" id="WP_122203223.1">
    <property type="nucleotide sequence ID" value="NZ_JADNHS010000018.1"/>
</dbReference>
<gene>
    <name evidence="3" type="ORF">DW191_17965</name>
    <name evidence="2" type="ORF">DW986_11380</name>
</gene>
<dbReference type="AlphaFoldDB" id="A0A3R6E709"/>
<dbReference type="CDD" id="cd06462">
    <property type="entry name" value="Peptidase_S24_S26"/>
    <property type="match status" value="1"/>
</dbReference>
<protein>
    <recommendedName>
        <fullName evidence="1">Peptidase S24/S26A/S26B/S26C domain-containing protein</fullName>
    </recommendedName>
</protein>
<feature type="domain" description="Peptidase S24/S26A/S26B/S26C" evidence="1">
    <location>
        <begin position="25"/>
        <end position="104"/>
    </location>
</feature>
<evidence type="ECO:0000313" key="4">
    <source>
        <dbReference type="Proteomes" id="UP000283732"/>
    </source>
</evidence>
<dbReference type="SUPFAM" id="SSF51306">
    <property type="entry name" value="LexA/Signal peptidase"/>
    <property type="match status" value="1"/>
</dbReference>
<evidence type="ECO:0000259" key="1">
    <source>
        <dbReference type="Pfam" id="PF00717"/>
    </source>
</evidence>
<comment type="caution">
    <text evidence="3">The sequence shown here is derived from an EMBL/GenBank/DDBJ whole genome shotgun (WGS) entry which is preliminary data.</text>
</comment>
<accession>A0A3R6E709</accession>
<dbReference type="Pfam" id="PF00717">
    <property type="entry name" value="Peptidase_S24"/>
    <property type="match status" value="1"/>
</dbReference>
<dbReference type="Proteomes" id="UP000285173">
    <property type="component" value="Unassembled WGS sequence"/>
</dbReference>
<dbReference type="EMBL" id="QRKC01000012">
    <property type="protein sequence ID" value="RHH74547.1"/>
    <property type="molecule type" value="Genomic_DNA"/>
</dbReference>
<sequence>MLREKSNELFVEGIRELLAEGVPVVFKAKGNSMLPFIRGGQDEVYLVRPTAVSEGDILLCEVSKRQYVLHRLIRQKGDCLILMGDGNLYGTESCNREDVIGKVVKIIRSGKVIDCRNRSYRWASAFWVRLLPLRRVLLKIYRIVS</sequence>
<organism evidence="3 4">
    <name type="scientific">Parabacteroides merdae</name>
    <dbReference type="NCBI Taxonomy" id="46503"/>
    <lineage>
        <taxon>Bacteria</taxon>
        <taxon>Pseudomonadati</taxon>
        <taxon>Bacteroidota</taxon>
        <taxon>Bacteroidia</taxon>
        <taxon>Bacteroidales</taxon>
        <taxon>Tannerellaceae</taxon>
        <taxon>Parabacteroides</taxon>
    </lineage>
</organism>
<reference evidence="4 5" key="1">
    <citation type="submission" date="2018-08" db="EMBL/GenBank/DDBJ databases">
        <title>A genome reference for cultivated species of the human gut microbiota.</title>
        <authorList>
            <person name="Zou Y."/>
            <person name="Xue W."/>
            <person name="Luo G."/>
        </authorList>
    </citation>
    <scope>NUCLEOTIDE SEQUENCE [LARGE SCALE GENOMIC DNA]</scope>
    <source>
        <strain evidence="3 4">AM16-50</strain>
        <strain evidence="2 5">AM50-15</strain>
    </source>
</reference>
<evidence type="ECO:0000313" key="3">
    <source>
        <dbReference type="EMBL" id="RHH74547.1"/>
    </source>
</evidence>
<proteinExistence type="predicted"/>